<dbReference type="AlphaFoldDB" id="A0A2Z6NBY5"/>
<dbReference type="InterPro" id="IPR034566">
    <property type="entry name" value="MTOPVIB_plant"/>
</dbReference>
<organism evidence="1 2">
    <name type="scientific">Trifolium subterraneum</name>
    <name type="common">Subterranean clover</name>
    <dbReference type="NCBI Taxonomy" id="3900"/>
    <lineage>
        <taxon>Eukaryota</taxon>
        <taxon>Viridiplantae</taxon>
        <taxon>Streptophyta</taxon>
        <taxon>Embryophyta</taxon>
        <taxon>Tracheophyta</taxon>
        <taxon>Spermatophyta</taxon>
        <taxon>Magnoliopsida</taxon>
        <taxon>eudicotyledons</taxon>
        <taxon>Gunneridae</taxon>
        <taxon>Pentapetalae</taxon>
        <taxon>rosids</taxon>
        <taxon>fabids</taxon>
        <taxon>Fabales</taxon>
        <taxon>Fabaceae</taxon>
        <taxon>Papilionoideae</taxon>
        <taxon>50 kb inversion clade</taxon>
        <taxon>NPAAA clade</taxon>
        <taxon>Hologalegina</taxon>
        <taxon>IRL clade</taxon>
        <taxon>Trifolieae</taxon>
        <taxon>Trifolium</taxon>
    </lineage>
</organism>
<protein>
    <recommendedName>
        <fullName evidence="3">Type 2 DNA topoisomerase 6 subunit B-like</fullName>
    </recommendedName>
</protein>
<dbReference type="PANTHER" id="PTHR36722:SF1">
    <property type="entry name" value="TYPE 2 DNA TOPOISOMERASE 6 SUBUNIT B-LIKE"/>
    <property type="match status" value="1"/>
</dbReference>
<keyword evidence="2" id="KW-1185">Reference proteome</keyword>
<dbReference type="PANTHER" id="PTHR36722">
    <property type="entry name" value="TYPE 2 DNA TOPOISOMERASE 6 SUBUNIT B-LIKE"/>
    <property type="match status" value="1"/>
</dbReference>
<name>A0A2Z6NBY5_TRISU</name>
<dbReference type="Proteomes" id="UP000242715">
    <property type="component" value="Unassembled WGS sequence"/>
</dbReference>
<dbReference type="GO" id="GO:0007131">
    <property type="term" value="P:reciprocal meiotic recombination"/>
    <property type="evidence" value="ECO:0007669"/>
    <property type="project" value="TreeGrafter"/>
</dbReference>
<evidence type="ECO:0000313" key="2">
    <source>
        <dbReference type="Proteomes" id="UP000242715"/>
    </source>
</evidence>
<sequence>MEFSSSQKLCLHLITSAYQRCRLSDQICRLAVGLTRSSSSDPSLRISISDTGIGSSLEEFQDLKVSFTNVADNWDGMLSIKTTGISDSEIHNYQINLKESGSSRITRLPSDTKNGAIFSGSEVCLSSFVNPDLLLADIHSLLEKVLILNIPNIAIQLVSEDYDVPESRYEKVFLANTSEQSPISASSLEQLQSGLEDYVLKHGNNLSSKCNSCFTSWEELKVGSGVACCTENRLHTELVMEAVIVISNMSIQNTMCFREYGDKTKVLYFKDFSPCAMPQSSVKALKGIDWKRYGLHLGSIAELDGIALLEWENLPTDTHIDIVLHSYLKQYPALDRSFFALNFSVKITSNTVIPAPRKMSQLDRNLLKRAVKLSLDDLKDKHSGDFLSSRAVQSQDVGTEIMENCIKEKIVSVIEMNDKESDKSKEIAPFLFEEKDHIQELEVEFQESDYSPLDLDMDMF</sequence>
<dbReference type="GO" id="GO:0030674">
    <property type="term" value="F:protein-macromolecule adaptor activity"/>
    <property type="evidence" value="ECO:0007669"/>
    <property type="project" value="TreeGrafter"/>
</dbReference>
<dbReference type="GO" id="GO:0000793">
    <property type="term" value="C:condensed chromosome"/>
    <property type="evidence" value="ECO:0007669"/>
    <property type="project" value="TreeGrafter"/>
</dbReference>
<dbReference type="EMBL" id="DF973537">
    <property type="protein sequence ID" value="GAU33790.1"/>
    <property type="molecule type" value="Genomic_DNA"/>
</dbReference>
<dbReference type="OrthoDB" id="1918529at2759"/>
<dbReference type="GO" id="GO:0042138">
    <property type="term" value="P:meiotic DNA double-strand break formation"/>
    <property type="evidence" value="ECO:0007669"/>
    <property type="project" value="InterPro"/>
</dbReference>
<accession>A0A2Z6NBY5</accession>
<reference evidence="2" key="1">
    <citation type="journal article" date="2017" name="Front. Plant Sci.">
        <title>Climate Clever Clovers: New Paradigm to Reduce the Environmental Footprint of Ruminants by Breeding Low Methanogenic Forages Utilizing Haplotype Variation.</title>
        <authorList>
            <person name="Kaur P."/>
            <person name="Appels R."/>
            <person name="Bayer P.E."/>
            <person name="Keeble-Gagnere G."/>
            <person name="Wang J."/>
            <person name="Hirakawa H."/>
            <person name="Shirasawa K."/>
            <person name="Vercoe P."/>
            <person name="Stefanova K."/>
            <person name="Durmic Z."/>
            <person name="Nichols P."/>
            <person name="Revell C."/>
            <person name="Isobe S.N."/>
            <person name="Edwards D."/>
            <person name="Erskine W."/>
        </authorList>
    </citation>
    <scope>NUCLEOTIDE SEQUENCE [LARGE SCALE GENOMIC DNA]</scope>
    <source>
        <strain evidence="2">cv. Daliak</strain>
    </source>
</reference>
<evidence type="ECO:0008006" key="3">
    <source>
        <dbReference type="Google" id="ProtNLM"/>
    </source>
</evidence>
<gene>
    <name evidence="1" type="ORF">TSUD_221280</name>
</gene>
<proteinExistence type="predicted"/>
<evidence type="ECO:0000313" key="1">
    <source>
        <dbReference type="EMBL" id="GAU33790.1"/>
    </source>
</evidence>